<accession>A0AAV4LDQ0</accession>
<reference evidence="3" key="1">
    <citation type="journal article" date="2023" name="Int. J. Syst. Evol. Microbiol.">
        <title>Collibacillus ludicampi gen. nov., sp. nov., a new soil bacterium of the family Alicyclobacillaceae.</title>
        <authorList>
            <person name="Jojima T."/>
            <person name="Ioku Y."/>
            <person name="Fukuta Y."/>
            <person name="Shirasaka N."/>
            <person name="Matsumura Y."/>
            <person name="Mori M."/>
        </authorList>
    </citation>
    <scope>NUCLEOTIDE SEQUENCE</scope>
    <source>
        <strain evidence="3">TP075</strain>
    </source>
</reference>
<keyword evidence="1" id="KW-0472">Membrane</keyword>
<evidence type="ECO:0000259" key="2">
    <source>
        <dbReference type="Pfam" id="PF07435"/>
    </source>
</evidence>
<dbReference type="AlphaFoldDB" id="A0AAV4LDQ0"/>
<proteinExistence type="predicted"/>
<name>A0AAV4LDQ0_9BACL</name>
<gene>
    <name evidence="3" type="ORF">DNHGIG_14000</name>
</gene>
<comment type="caution">
    <text evidence="3">The sequence shown here is derived from an EMBL/GenBank/DDBJ whole genome shotgun (WGS) entry which is preliminary data.</text>
</comment>
<dbReference type="RefSeq" id="WP_282199016.1">
    <property type="nucleotide sequence ID" value="NZ_BOQE01000001.1"/>
</dbReference>
<keyword evidence="4" id="KW-1185">Reference proteome</keyword>
<evidence type="ECO:0000313" key="3">
    <source>
        <dbReference type="EMBL" id="GIM45851.1"/>
    </source>
</evidence>
<dbReference type="EMBL" id="BOQE01000001">
    <property type="protein sequence ID" value="GIM45851.1"/>
    <property type="molecule type" value="Genomic_DNA"/>
</dbReference>
<keyword evidence="1" id="KW-1133">Transmembrane helix</keyword>
<dbReference type="Pfam" id="PF07435">
    <property type="entry name" value="YycH"/>
    <property type="match status" value="1"/>
</dbReference>
<feature type="domain" description="Regulatory protein YycH" evidence="2">
    <location>
        <begin position="8"/>
        <end position="417"/>
    </location>
</feature>
<protein>
    <recommendedName>
        <fullName evidence="2">Regulatory protein YycH domain-containing protein</fullName>
    </recommendedName>
</protein>
<dbReference type="InterPro" id="IPR042274">
    <property type="entry name" value="YycH/YycI_2"/>
</dbReference>
<dbReference type="InterPro" id="IPR009996">
    <property type="entry name" value="YycH"/>
</dbReference>
<evidence type="ECO:0000256" key="1">
    <source>
        <dbReference type="SAM" id="Phobius"/>
    </source>
</evidence>
<feature type="transmembrane region" description="Helical" evidence="1">
    <location>
        <begin position="12"/>
        <end position="31"/>
    </location>
</feature>
<dbReference type="Gene3D" id="3.30.310.160">
    <property type="entry name" value="YycH protein, domain 2"/>
    <property type="match status" value="1"/>
</dbReference>
<sequence>MRAKIHIETVKTWILTVLVLFSVVLSFKLWYSVPVYEAVDSSGYVGGTAWGPGKTVTQVLQPTRILVHLGDGRHAVILPDSDPYHMTRDLLRKATVSEFTPVTWSESVWESTVTKRSIEYDYGIEVQAQYLAQTLSLPSGMFNSLKARSLYLMYDADGNMRLLLKGDTAAYWAKVQIPADSLLEIWNMAGKLPLYALYGDAKHAYYLPSDKMKVPVDTYERNVFNTTQLMSSFFVDPSLTRRIAERDGSVILTDGSRGVQFSSSTKMIDYTNPSTDLYTTGEEMDHSLEKAIEFVNDHGGMEGTYLAVDGSMQRDITSSYLFRSYINGLPMDDSYFSIRVKMRGNIVFEMVRSVVYPGVLVKREDAYVLSGPALLDSLRKRGITNTTITDISLCYVPEYAEKDRFLLRPVWFIQRKGESPVHVDAVSGELWADNGGWLHGLE</sequence>
<dbReference type="Proteomes" id="UP001057291">
    <property type="component" value="Unassembled WGS sequence"/>
</dbReference>
<keyword evidence="1" id="KW-0812">Transmembrane</keyword>
<organism evidence="3 4">
    <name type="scientific">Collibacillus ludicampi</name>
    <dbReference type="NCBI Taxonomy" id="2771369"/>
    <lineage>
        <taxon>Bacteria</taxon>
        <taxon>Bacillati</taxon>
        <taxon>Bacillota</taxon>
        <taxon>Bacilli</taxon>
        <taxon>Bacillales</taxon>
        <taxon>Alicyclobacillaceae</taxon>
        <taxon>Collibacillus</taxon>
    </lineage>
</organism>
<evidence type="ECO:0000313" key="4">
    <source>
        <dbReference type="Proteomes" id="UP001057291"/>
    </source>
</evidence>